<reference evidence="2" key="1">
    <citation type="submission" date="2013-04" db="EMBL/GenBank/DDBJ databases">
        <authorList>
            <person name="Qu J."/>
            <person name="Murali S.C."/>
            <person name="Bandaranaike D."/>
            <person name="Bellair M."/>
            <person name="Blankenburg K."/>
            <person name="Chao H."/>
            <person name="Dinh H."/>
            <person name="Doddapaneni H."/>
            <person name="Downs B."/>
            <person name="Dugan-Rocha S."/>
            <person name="Elkadiri S."/>
            <person name="Gnanaolivu R.D."/>
            <person name="Hernandez B."/>
            <person name="Javaid M."/>
            <person name="Jayaseelan J.C."/>
            <person name="Lee S."/>
            <person name="Li M."/>
            <person name="Ming W."/>
            <person name="Munidasa M."/>
            <person name="Muniz J."/>
            <person name="Nguyen L."/>
            <person name="Ongeri F."/>
            <person name="Osuji N."/>
            <person name="Pu L.-L."/>
            <person name="Puazo M."/>
            <person name="Qu C."/>
            <person name="Quiroz J."/>
            <person name="Raj R."/>
            <person name="Weissenberger G."/>
            <person name="Xin Y."/>
            <person name="Zou X."/>
            <person name="Han Y."/>
            <person name="Richards S."/>
            <person name="Worley K."/>
            <person name="Muzny D."/>
            <person name="Gibbs R."/>
        </authorList>
    </citation>
    <scope>NUCLEOTIDE SEQUENCE</scope>
    <source>
        <strain evidence="2">Sampled in the wild</strain>
    </source>
</reference>
<gene>
    <name evidence="2" type="ORF">J437_LFUL010771</name>
</gene>
<feature type="transmembrane region" description="Helical" evidence="1">
    <location>
        <begin position="60"/>
        <end position="81"/>
    </location>
</feature>
<evidence type="ECO:0000313" key="3">
    <source>
        <dbReference type="Proteomes" id="UP000792457"/>
    </source>
</evidence>
<accession>A0A8K0K729</accession>
<keyword evidence="3" id="KW-1185">Reference proteome</keyword>
<dbReference type="OrthoDB" id="10555708at2759"/>
<name>A0A8K0K729_LADFU</name>
<reference evidence="2" key="2">
    <citation type="submission" date="2017-10" db="EMBL/GenBank/DDBJ databases">
        <title>Ladona fulva Genome sequencing and assembly.</title>
        <authorList>
            <person name="Murali S."/>
            <person name="Richards S."/>
            <person name="Bandaranaike D."/>
            <person name="Bellair M."/>
            <person name="Blankenburg K."/>
            <person name="Chao H."/>
            <person name="Dinh H."/>
            <person name="Doddapaneni H."/>
            <person name="Dugan-Rocha S."/>
            <person name="Elkadiri S."/>
            <person name="Gnanaolivu R."/>
            <person name="Hernandez B."/>
            <person name="Skinner E."/>
            <person name="Javaid M."/>
            <person name="Lee S."/>
            <person name="Li M."/>
            <person name="Ming W."/>
            <person name="Munidasa M."/>
            <person name="Muniz J."/>
            <person name="Nguyen L."/>
            <person name="Hughes D."/>
            <person name="Osuji N."/>
            <person name="Pu L.-L."/>
            <person name="Puazo M."/>
            <person name="Qu C."/>
            <person name="Quiroz J."/>
            <person name="Raj R."/>
            <person name="Weissenberger G."/>
            <person name="Xin Y."/>
            <person name="Zou X."/>
            <person name="Han Y."/>
            <person name="Worley K."/>
            <person name="Muzny D."/>
            <person name="Gibbs R."/>
        </authorList>
    </citation>
    <scope>NUCLEOTIDE SEQUENCE</scope>
    <source>
        <strain evidence="2">Sampled in the wild</strain>
    </source>
</reference>
<keyword evidence="1" id="KW-0472">Membrane</keyword>
<dbReference type="EMBL" id="KZ308410">
    <property type="protein sequence ID" value="KAG8229088.1"/>
    <property type="molecule type" value="Genomic_DNA"/>
</dbReference>
<protein>
    <submittedName>
        <fullName evidence="2">Uncharacterized protein</fullName>
    </submittedName>
</protein>
<dbReference type="Proteomes" id="UP000792457">
    <property type="component" value="Unassembled WGS sequence"/>
</dbReference>
<organism evidence="2 3">
    <name type="scientific">Ladona fulva</name>
    <name type="common">Scarce chaser dragonfly</name>
    <name type="synonym">Libellula fulva</name>
    <dbReference type="NCBI Taxonomy" id="123851"/>
    <lineage>
        <taxon>Eukaryota</taxon>
        <taxon>Metazoa</taxon>
        <taxon>Ecdysozoa</taxon>
        <taxon>Arthropoda</taxon>
        <taxon>Hexapoda</taxon>
        <taxon>Insecta</taxon>
        <taxon>Pterygota</taxon>
        <taxon>Palaeoptera</taxon>
        <taxon>Odonata</taxon>
        <taxon>Epiprocta</taxon>
        <taxon>Anisoptera</taxon>
        <taxon>Libelluloidea</taxon>
        <taxon>Libellulidae</taxon>
        <taxon>Ladona</taxon>
    </lineage>
</organism>
<dbReference type="AlphaFoldDB" id="A0A8K0K729"/>
<sequence length="130" mass="14831">MNNRRGSKRPMKFPYRGERFRRKTWSSQWRKEMSRRSIGIVPAITSTAASETVRYEQATLRAPLLCTTVMLFLYFAVFRALAHISTPYRSCDSTTAINSFLLHCFGLPTFAISLLNDTVVAAALSEEFLI</sequence>
<comment type="caution">
    <text evidence="2">The sequence shown here is derived from an EMBL/GenBank/DDBJ whole genome shotgun (WGS) entry which is preliminary data.</text>
</comment>
<evidence type="ECO:0000256" key="1">
    <source>
        <dbReference type="SAM" id="Phobius"/>
    </source>
</evidence>
<keyword evidence="1" id="KW-0812">Transmembrane</keyword>
<keyword evidence="1" id="KW-1133">Transmembrane helix</keyword>
<proteinExistence type="predicted"/>
<evidence type="ECO:0000313" key="2">
    <source>
        <dbReference type="EMBL" id="KAG8229088.1"/>
    </source>
</evidence>